<evidence type="ECO:0000313" key="2">
    <source>
        <dbReference type="Proteomes" id="UP001418222"/>
    </source>
</evidence>
<dbReference type="Proteomes" id="UP001418222">
    <property type="component" value="Unassembled WGS sequence"/>
</dbReference>
<reference evidence="1 2" key="1">
    <citation type="journal article" date="2022" name="Nat. Plants">
        <title>Genomes of leafy and leafless Platanthera orchids illuminate the evolution of mycoheterotrophy.</title>
        <authorList>
            <person name="Li M.H."/>
            <person name="Liu K.W."/>
            <person name="Li Z."/>
            <person name="Lu H.C."/>
            <person name="Ye Q.L."/>
            <person name="Zhang D."/>
            <person name="Wang J.Y."/>
            <person name="Li Y.F."/>
            <person name="Zhong Z.M."/>
            <person name="Liu X."/>
            <person name="Yu X."/>
            <person name="Liu D.K."/>
            <person name="Tu X.D."/>
            <person name="Liu B."/>
            <person name="Hao Y."/>
            <person name="Liao X.Y."/>
            <person name="Jiang Y.T."/>
            <person name="Sun W.H."/>
            <person name="Chen J."/>
            <person name="Chen Y.Q."/>
            <person name="Ai Y."/>
            <person name="Zhai J.W."/>
            <person name="Wu S.S."/>
            <person name="Zhou Z."/>
            <person name="Hsiao Y.Y."/>
            <person name="Wu W.L."/>
            <person name="Chen Y.Y."/>
            <person name="Lin Y.F."/>
            <person name="Hsu J.L."/>
            <person name="Li C.Y."/>
            <person name="Wang Z.W."/>
            <person name="Zhao X."/>
            <person name="Zhong W.Y."/>
            <person name="Ma X.K."/>
            <person name="Ma L."/>
            <person name="Huang J."/>
            <person name="Chen G.Z."/>
            <person name="Huang M.Z."/>
            <person name="Huang L."/>
            <person name="Peng D.H."/>
            <person name="Luo Y.B."/>
            <person name="Zou S.Q."/>
            <person name="Chen S.P."/>
            <person name="Lan S."/>
            <person name="Tsai W.C."/>
            <person name="Van de Peer Y."/>
            <person name="Liu Z.J."/>
        </authorList>
    </citation>
    <scope>NUCLEOTIDE SEQUENCE [LARGE SCALE GENOMIC DNA]</scope>
    <source>
        <strain evidence="1">Lor287</strain>
    </source>
</reference>
<sequence length="83" mass="9185">MASLPVAPVPSSFYFRSVKRASLGHSAGVQEPLRSSSPLPDVKNQFPASNIVSEKLFISNSETDEQPRLKPYEDYAVKIYEKG</sequence>
<keyword evidence="2" id="KW-1185">Reference proteome</keyword>
<proteinExistence type="predicted"/>
<organism evidence="1 2">
    <name type="scientific">Platanthera zijinensis</name>
    <dbReference type="NCBI Taxonomy" id="2320716"/>
    <lineage>
        <taxon>Eukaryota</taxon>
        <taxon>Viridiplantae</taxon>
        <taxon>Streptophyta</taxon>
        <taxon>Embryophyta</taxon>
        <taxon>Tracheophyta</taxon>
        <taxon>Spermatophyta</taxon>
        <taxon>Magnoliopsida</taxon>
        <taxon>Liliopsida</taxon>
        <taxon>Asparagales</taxon>
        <taxon>Orchidaceae</taxon>
        <taxon>Orchidoideae</taxon>
        <taxon>Orchideae</taxon>
        <taxon>Orchidinae</taxon>
        <taxon>Platanthera</taxon>
    </lineage>
</organism>
<gene>
    <name evidence="1" type="ORF">KSP39_PZI007548</name>
</gene>
<name>A0AAP0G8I5_9ASPA</name>
<comment type="caution">
    <text evidence="1">The sequence shown here is derived from an EMBL/GenBank/DDBJ whole genome shotgun (WGS) entry which is preliminary data.</text>
</comment>
<dbReference type="AlphaFoldDB" id="A0AAP0G8I5"/>
<dbReference type="EMBL" id="JBBWWQ010000006">
    <property type="protein sequence ID" value="KAK8944303.1"/>
    <property type="molecule type" value="Genomic_DNA"/>
</dbReference>
<accession>A0AAP0G8I5</accession>
<evidence type="ECO:0000313" key="1">
    <source>
        <dbReference type="EMBL" id="KAK8944303.1"/>
    </source>
</evidence>
<protein>
    <submittedName>
        <fullName evidence="1">Uncharacterized protein</fullName>
    </submittedName>
</protein>